<dbReference type="InterPro" id="IPR001248">
    <property type="entry name" value="Pur-cyt_permease"/>
</dbReference>
<feature type="transmembrane region" description="Helical" evidence="6">
    <location>
        <begin position="288"/>
        <end position="311"/>
    </location>
</feature>
<evidence type="ECO:0000256" key="6">
    <source>
        <dbReference type="SAM" id="Phobius"/>
    </source>
</evidence>
<dbReference type="Gene3D" id="1.10.4160.10">
    <property type="entry name" value="Hydantoin permease"/>
    <property type="match status" value="1"/>
</dbReference>
<accession>A0A1X6MRG2</accession>
<dbReference type="FunFam" id="1.10.4160.10:FF:000001">
    <property type="entry name" value="Uracil permease, putative"/>
    <property type="match status" value="1"/>
</dbReference>
<keyword evidence="5 6" id="KW-0472">Membrane</keyword>
<feature type="transmembrane region" description="Helical" evidence="6">
    <location>
        <begin position="249"/>
        <end position="267"/>
    </location>
</feature>
<feature type="transmembrane region" description="Helical" evidence="6">
    <location>
        <begin position="117"/>
        <end position="139"/>
    </location>
</feature>
<dbReference type="PANTHER" id="PTHR30618:SF0">
    <property type="entry name" value="PURINE-URACIL PERMEASE NCS1"/>
    <property type="match status" value="1"/>
</dbReference>
<sequence length="542" mass="60489">MARSSFAAYLKPSTWALEPEPSTFAPNSRWSNKDMDPVPIRSRTWSTVNYVAYWISDATNAAVWELASSMLATGLSWRQALPAIAVGHCIISVVMVLNGTIGARLHVAFPVLNRSSFGFWFSYFSVISRVLLSLFWFGIQTYTGSECVYQVLYSPPLKKDPMTYLVADAESYLALACTPPEPFAREVKHHNVRDYVLFHRIRWLFMAKAIIVPVAWLAMLIWAFVKVPVNSSGGLFNQHSTLSGSDMSWAWLSALNSALGIYSTLAVNIPDFTRYAKNERAQYVQLAIIPVAFTLCGFIGMAVTSAGIVLYGQTLWDPLKLINQWDNRAAAFFASFAFVLATLGTNIAANSLSAANDMTVLFPRYINIRRGQMLCALLGGWALCPWEILASAEGFLSFINGYTVFLGPFAGIMVTDYWLLHKGRVDVPSMYRPHGRYRYMYGFNWRAVLAILCSVPPLFPGWINSINTDINPGRVARLFNFAWIYGFTVASTVYFVTSSLFPARETYIPEAILPDDAEDASQTSDAEDDKKSIQAEVKEILA</sequence>
<evidence type="ECO:0000313" key="7">
    <source>
        <dbReference type="EMBL" id="OSX58816.1"/>
    </source>
</evidence>
<evidence type="ECO:0008006" key="9">
    <source>
        <dbReference type="Google" id="ProtNLM"/>
    </source>
</evidence>
<dbReference type="GeneID" id="36322065"/>
<keyword evidence="4 6" id="KW-1133">Transmembrane helix</keyword>
<gene>
    <name evidence="7" type="ORF">POSPLADRAFT_1035913</name>
</gene>
<dbReference type="InterPro" id="IPR045225">
    <property type="entry name" value="Uracil/uridine/allantoin_perm"/>
</dbReference>
<dbReference type="GO" id="GO:0015205">
    <property type="term" value="F:nucleobase transmembrane transporter activity"/>
    <property type="evidence" value="ECO:0007669"/>
    <property type="project" value="TreeGrafter"/>
</dbReference>
<dbReference type="EMBL" id="KZ110603">
    <property type="protein sequence ID" value="OSX58816.1"/>
    <property type="molecule type" value="Genomic_DNA"/>
</dbReference>
<feature type="transmembrane region" description="Helical" evidence="6">
    <location>
        <begin position="203"/>
        <end position="225"/>
    </location>
</feature>
<dbReference type="Pfam" id="PF02133">
    <property type="entry name" value="Transp_cyt_pur"/>
    <property type="match status" value="1"/>
</dbReference>
<feature type="transmembrane region" description="Helical" evidence="6">
    <location>
        <begin position="483"/>
        <end position="503"/>
    </location>
</feature>
<dbReference type="GO" id="GO:0005886">
    <property type="term" value="C:plasma membrane"/>
    <property type="evidence" value="ECO:0007669"/>
    <property type="project" value="TreeGrafter"/>
</dbReference>
<comment type="similarity">
    <text evidence="2">Belongs to the purine-cytosine permease (2.A.39) family.</text>
</comment>
<keyword evidence="3 6" id="KW-0812">Transmembrane</keyword>
<feature type="transmembrane region" description="Helical" evidence="6">
    <location>
        <begin position="80"/>
        <end position="97"/>
    </location>
</feature>
<organism evidence="7 8">
    <name type="scientific">Postia placenta MAD-698-R-SB12</name>
    <dbReference type="NCBI Taxonomy" id="670580"/>
    <lineage>
        <taxon>Eukaryota</taxon>
        <taxon>Fungi</taxon>
        <taxon>Dikarya</taxon>
        <taxon>Basidiomycota</taxon>
        <taxon>Agaricomycotina</taxon>
        <taxon>Agaricomycetes</taxon>
        <taxon>Polyporales</taxon>
        <taxon>Adustoporiaceae</taxon>
        <taxon>Rhodonia</taxon>
    </lineage>
</organism>
<dbReference type="RefSeq" id="XP_024335610.1">
    <property type="nucleotide sequence ID" value="XM_024477115.1"/>
</dbReference>
<feature type="transmembrane region" description="Helical" evidence="6">
    <location>
        <begin position="331"/>
        <end position="352"/>
    </location>
</feature>
<dbReference type="AlphaFoldDB" id="A0A1X6MRG2"/>
<dbReference type="PANTHER" id="PTHR30618">
    <property type="entry name" value="NCS1 FAMILY PURINE/PYRIMIDINE TRANSPORTER"/>
    <property type="match status" value="1"/>
</dbReference>
<feature type="transmembrane region" description="Helical" evidence="6">
    <location>
        <begin position="373"/>
        <end position="392"/>
    </location>
</feature>
<evidence type="ECO:0000256" key="2">
    <source>
        <dbReference type="ARBA" id="ARBA00008974"/>
    </source>
</evidence>
<proteinExistence type="inferred from homology"/>
<reference evidence="7 8" key="1">
    <citation type="submission" date="2017-04" db="EMBL/GenBank/DDBJ databases">
        <title>Genome Sequence of the Model Brown-Rot Fungus Postia placenta SB12.</title>
        <authorList>
            <consortium name="DOE Joint Genome Institute"/>
            <person name="Gaskell J."/>
            <person name="Kersten P."/>
            <person name="Larrondo L.F."/>
            <person name="Canessa P."/>
            <person name="Martinez D."/>
            <person name="Hibbett D."/>
            <person name="Schmoll M."/>
            <person name="Kubicek C.P."/>
            <person name="Martinez A.T."/>
            <person name="Yadav J."/>
            <person name="Master E."/>
            <person name="Magnuson J.K."/>
            <person name="James T."/>
            <person name="Yaver D."/>
            <person name="Berka R."/>
            <person name="Labutti K."/>
            <person name="Lipzen A."/>
            <person name="Aerts A."/>
            <person name="Barry K."/>
            <person name="Henrissat B."/>
            <person name="Blanchette R."/>
            <person name="Grigoriev I."/>
            <person name="Cullen D."/>
        </authorList>
    </citation>
    <scope>NUCLEOTIDE SEQUENCE [LARGE SCALE GENOMIC DNA]</scope>
    <source>
        <strain evidence="7 8">MAD-698-R-SB12</strain>
    </source>
</reference>
<protein>
    <recommendedName>
        <fullName evidence="9">NCS1 nucleoside transporter family</fullName>
    </recommendedName>
</protein>
<name>A0A1X6MRG2_9APHY</name>
<feature type="transmembrane region" description="Helical" evidence="6">
    <location>
        <begin position="441"/>
        <end position="463"/>
    </location>
</feature>
<evidence type="ECO:0000256" key="5">
    <source>
        <dbReference type="ARBA" id="ARBA00023136"/>
    </source>
</evidence>
<evidence type="ECO:0000256" key="3">
    <source>
        <dbReference type="ARBA" id="ARBA00022692"/>
    </source>
</evidence>
<evidence type="ECO:0000256" key="1">
    <source>
        <dbReference type="ARBA" id="ARBA00004141"/>
    </source>
</evidence>
<dbReference type="Proteomes" id="UP000194127">
    <property type="component" value="Unassembled WGS sequence"/>
</dbReference>
<keyword evidence="8" id="KW-1185">Reference proteome</keyword>
<feature type="transmembrane region" description="Helical" evidence="6">
    <location>
        <begin position="398"/>
        <end position="420"/>
    </location>
</feature>
<comment type="subcellular location">
    <subcellularLocation>
        <location evidence="1">Membrane</location>
        <topology evidence="1">Multi-pass membrane protein</topology>
    </subcellularLocation>
</comment>
<evidence type="ECO:0000313" key="8">
    <source>
        <dbReference type="Proteomes" id="UP000194127"/>
    </source>
</evidence>
<dbReference type="OrthoDB" id="2018619at2759"/>
<evidence type="ECO:0000256" key="4">
    <source>
        <dbReference type="ARBA" id="ARBA00022989"/>
    </source>
</evidence>